<evidence type="ECO:0000313" key="3">
    <source>
        <dbReference type="Proteomes" id="UP001143372"/>
    </source>
</evidence>
<accession>A0A9W6IXS4</accession>
<reference evidence="2" key="2">
    <citation type="submission" date="2023-01" db="EMBL/GenBank/DDBJ databases">
        <authorList>
            <person name="Sun Q."/>
            <person name="Evtushenko L."/>
        </authorList>
    </citation>
    <scope>NUCLEOTIDE SEQUENCE</scope>
    <source>
        <strain evidence="2">VKM B-2347</strain>
    </source>
</reference>
<comment type="caution">
    <text evidence="2">The sequence shown here is derived from an EMBL/GenBank/DDBJ whole genome shotgun (WGS) entry which is preliminary data.</text>
</comment>
<evidence type="ECO:0000313" key="2">
    <source>
        <dbReference type="EMBL" id="GLK66992.1"/>
    </source>
</evidence>
<keyword evidence="3" id="KW-1185">Reference proteome</keyword>
<dbReference type="EMBL" id="BSFI01000003">
    <property type="protein sequence ID" value="GLK66992.1"/>
    <property type="molecule type" value="Genomic_DNA"/>
</dbReference>
<organism evidence="2 3">
    <name type="scientific">Hansschlegelia plantiphila</name>
    <dbReference type="NCBI Taxonomy" id="374655"/>
    <lineage>
        <taxon>Bacteria</taxon>
        <taxon>Pseudomonadati</taxon>
        <taxon>Pseudomonadota</taxon>
        <taxon>Alphaproteobacteria</taxon>
        <taxon>Hyphomicrobiales</taxon>
        <taxon>Methylopilaceae</taxon>
        <taxon>Hansschlegelia</taxon>
    </lineage>
</organism>
<dbReference type="Pfam" id="PF09543">
    <property type="entry name" value="DUF2379"/>
    <property type="match status" value="1"/>
</dbReference>
<reference evidence="2" key="1">
    <citation type="journal article" date="2014" name="Int. J. Syst. Evol. Microbiol.">
        <title>Complete genome sequence of Corynebacterium casei LMG S-19264T (=DSM 44701T), isolated from a smear-ripened cheese.</title>
        <authorList>
            <consortium name="US DOE Joint Genome Institute (JGI-PGF)"/>
            <person name="Walter F."/>
            <person name="Albersmeier A."/>
            <person name="Kalinowski J."/>
            <person name="Ruckert C."/>
        </authorList>
    </citation>
    <scope>NUCLEOTIDE SEQUENCE</scope>
    <source>
        <strain evidence="2">VKM B-2347</strain>
    </source>
</reference>
<proteinExistence type="predicted"/>
<evidence type="ECO:0000259" key="1">
    <source>
        <dbReference type="Pfam" id="PF09543"/>
    </source>
</evidence>
<dbReference type="InterPro" id="IPR011753">
    <property type="entry name" value="DUSAM_dom"/>
</dbReference>
<protein>
    <recommendedName>
        <fullName evidence="1">DUSAM domain-containing protein</fullName>
    </recommendedName>
</protein>
<feature type="domain" description="DUSAM" evidence="1">
    <location>
        <begin position="8"/>
        <end position="66"/>
    </location>
</feature>
<dbReference type="Proteomes" id="UP001143372">
    <property type="component" value="Unassembled WGS sequence"/>
</dbReference>
<gene>
    <name evidence="2" type="ORF">GCM10008179_06300</name>
</gene>
<sequence length="68" mass="7721">MRRIIGAAKAMLRQMLRPKVMKRADHALQVANAKLAEIDRLAARETSGSGQLRDQLRRLQELIERGGR</sequence>
<dbReference type="AlphaFoldDB" id="A0A9W6IXS4"/>
<name>A0A9W6IXS4_9HYPH</name>